<reference evidence="2 3" key="1">
    <citation type="journal article" date="2016" name="Mol. Biol. Evol.">
        <title>Comparative Genomics of Early-Diverging Mushroom-Forming Fungi Provides Insights into the Origins of Lignocellulose Decay Capabilities.</title>
        <authorList>
            <person name="Nagy L.G."/>
            <person name="Riley R."/>
            <person name="Tritt A."/>
            <person name="Adam C."/>
            <person name="Daum C."/>
            <person name="Floudas D."/>
            <person name="Sun H."/>
            <person name="Yadav J.S."/>
            <person name="Pangilinan J."/>
            <person name="Larsson K.H."/>
            <person name="Matsuura K."/>
            <person name="Barry K."/>
            <person name="Labutti K."/>
            <person name="Kuo R."/>
            <person name="Ohm R.A."/>
            <person name="Bhattacharya S.S."/>
            <person name="Shirouzu T."/>
            <person name="Yoshinaga Y."/>
            <person name="Martin F.M."/>
            <person name="Grigoriev I.V."/>
            <person name="Hibbett D.S."/>
        </authorList>
    </citation>
    <scope>NUCLEOTIDE SEQUENCE [LARGE SCALE GENOMIC DNA]</scope>
    <source>
        <strain evidence="2 3">HHB12029</strain>
    </source>
</reference>
<evidence type="ECO:0000313" key="2">
    <source>
        <dbReference type="EMBL" id="KZV80105.1"/>
    </source>
</evidence>
<name>A0A165B942_EXIGL</name>
<dbReference type="CDD" id="cd22265">
    <property type="entry name" value="UDM1_RNF168"/>
    <property type="match status" value="1"/>
</dbReference>
<proteinExistence type="predicted"/>
<protein>
    <submittedName>
        <fullName evidence="2">Uncharacterized protein</fullName>
    </submittedName>
</protein>
<accession>A0A165B942</accession>
<evidence type="ECO:0000256" key="1">
    <source>
        <dbReference type="SAM" id="MobiDB-lite"/>
    </source>
</evidence>
<keyword evidence="3" id="KW-1185">Reference proteome</keyword>
<dbReference type="InParanoid" id="A0A165B942"/>
<organism evidence="2 3">
    <name type="scientific">Exidia glandulosa HHB12029</name>
    <dbReference type="NCBI Taxonomy" id="1314781"/>
    <lineage>
        <taxon>Eukaryota</taxon>
        <taxon>Fungi</taxon>
        <taxon>Dikarya</taxon>
        <taxon>Basidiomycota</taxon>
        <taxon>Agaricomycotina</taxon>
        <taxon>Agaricomycetes</taxon>
        <taxon>Auriculariales</taxon>
        <taxon>Exidiaceae</taxon>
        <taxon>Exidia</taxon>
    </lineage>
</organism>
<dbReference type="EMBL" id="KV426522">
    <property type="protein sequence ID" value="KZV80105.1"/>
    <property type="molecule type" value="Genomic_DNA"/>
</dbReference>
<feature type="compositionally biased region" description="Basic and acidic residues" evidence="1">
    <location>
        <begin position="1438"/>
        <end position="1467"/>
    </location>
</feature>
<sequence>MVTLSEKILEVIDYFKWVVGAVDNQDVTLAPTVRPEGFPGIDSELDAATEAFYRDVLLPRVQELVAAESEALPAISPALITLCTAVHRFKQWVKPKSIPLCEADTVVLCGHHIPAVAHAAMALHLALIDNGILPPPAPGSKIVPPAARDLPPPTSHREQSTHVLYLVELPQSAGDLFTARVACHRCVAAGVLCEWPDPGFNCAACYKRKMGTCSVDINGETAKVSDWSARTAQSTPGFREPTRRKALDVPTLGSMKAEIGAAVEGVTEALSGAHDRQAAWTEQHNEYQAQLNLVLTGFNLLAHLMDPEYNREDLAAAVFHTFDHGEGIGDTDESEGTTWLARTIPFEVVTSDDEADDYMAVVTNQPTNQPGFEPPSTPLPRLEDLPRAEINSDPAPPATRVTRPVDSLAPHPLHDYFADLRQRQAITAAEAAEEHRLHDLYEAAAKAAAAYVNDRFPLPLDRGDPTRCPANMTYNPLISFAPTDEAAATRPPPEHYPFEALPPDFGNRCEMHKPFAAGIRYMARHMTNVWQGEGENEVPDLERARIALCGRTVRPEAHYRRETDRLFFDFEDTPTAQEALDDDPQAAASLDGLRFDFDSAYCWSRALVVEKTFKLQLPDDAWESVGHLPIQVPRRTTAQGDPTSFGRATATPTFKLGTFQPHGHVWVAFPNLSDSTCATVPEEYRKKVFSWVAAAAFCADPFSVPTILPNNQAAIKMGHKRDGLVLSPEATQRLCGELRESADRYCPGFQGFVYVTTIRGTKQQTCFFEHDPVVARDMLGEMLVNIAAQSLESDQWSIDKGLEWKRGDCLLHPRAGAAPDLLHALFPTVPLDVIRDGLTQSNTRIDVTALIYAFQCFSVDTSGIAQLRELVANAQVYSTIKHLWYNSSPTPKGIWVYMQSKGLLNASALDHGITNTKRALEQIKYAEGFTEAAPDRGRAGPTAPVRRHDEEPYAFAVRQTQHEQHQLMRSSSLRFEVTVPYRLAIGALSHITVAALAPHVYCVPLIHLWQWYHMRVTAALLVLENLQQQPPAVRLTRGSLVLGGLVTAILKAMPGRPPEGGSYDEYFERCRRVSYNRVVNGPDIVDNTVFWIPDIQEIPGGHWVVPIEVADLVPAHFLATSYGVETLAQLQLNVTRHAHPVRRTVLGVAGVRTQSRRVESALDAIRGIADVVLDECQAAVDAAEWERLERVYDETIEDPRRDPRYHTVRFLERARLVEDINTAIWQHIVMWVKNAHNRFPSKQNGDPYAIMTKAEIDRRIVGIALMQNVDFRERLRCAVVADASTAEQRQMFECHFGLQVLDTTRKVGQGYSTWGSLKAYAVLLTNVSMPEQRELIIDAVWRVWQTFHWVPWSTRGKIYATGSATSLKYKAVGLREDANAPRLALFPQPNRGVVQVAEEDRAGMARQERDRQRELKEAARMALERQMKETRAAETARWKRTEKERVAEEKARKEERQRLASEREALQRRPAVATEGGARKGIAEATPDEVRAGLGGA</sequence>
<dbReference type="Proteomes" id="UP000077266">
    <property type="component" value="Unassembled WGS sequence"/>
</dbReference>
<evidence type="ECO:0000313" key="3">
    <source>
        <dbReference type="Proteomes" id="UP000077266"/>
    </source>
</evidence>
<dbReference type="OrthoDB" id="3261690at2759"/>
<gene>
    <name evidence="2" type="ORF">EXIGLDRAFT_781427</name>
</gene>
<feature type="region of interest" description="Disordered" evidence="1">
    <location>
        <begin position="1438"/>
        <end position="1497"/>
    </location>
</feature>